<evidence type="ECO:0000259" key="8">
    <source>
        <dbReference type="PROSITE" id="PS51021"/>
    </source>
</evidence>
<feature type="domain" description="SH3" evidence="7">
    <location>
        <begin position="584"/>
        <end position="655"/>
    </location>
</feature>
<feature type="compositionally biased region" description="Acidic residues" evidence="6">
    <location>
        <begin position="533"/>
        <end position="555"/>
    </location>
</feature>
<sequence length="656" mass="72248">MLKREIAQQDAAMAEGKTGGAGLFAKRVQKQFSRAQEKVLQKLGKTVETKDEQFEQSAYNFQQQQVEGHKLYKELKVFLNAVKVMHESSKKVSETLQEIYSEDWEGCEDLRAIVESNDLLWEDYEEKLADQAVRTMENYLTQFSEIKERIAKRGRKLVDYDSSRHHLEALQNAKKKDEAKIAKAEEEFYKAQAVFEEINKELREELPVIYNSLLVTGNKKYYGSSGWKSSIMRCMCCSSSGLNHDLYDVMSKLEKQHSNKVFIIKGVSSNRGSLVISSPISPTSPTSIPVGNSIRETVTSPSASTPNQKRESVPETEAVGSMSGGASGTEEEVSASLASEMQNEAVEVAGSDTSTVSDLIDDSQMMELETSIQGTPQKVEEVANDIARRILSKAVLEAAGKGQNVCKDSEDSAQPLLVNDSEASDSCEKDRGSQPQQKDKIPSPLKQEAKTLQNAQDETQVEGSNAQGDSLVSSKSSVCPEDNSQNSLSPTQDEVKGRAPGTTITALPYSCNTCDVPETEAIQQHQPGTGEASDQEDCKDDEADDSSDGSMEETEVSPQVTNTQTVSSFFSDDKKEDYTKLPLGFLFKAQAIQAYASEDETHLQFGEGETILVLSDVHAEEKGFLVGIKESDWMANQNMLQKGIFSSSYIKSPTLE</sequence>
<dbReference type="InterPro" id="IPR027267">
    <property type="entry name" value="AH/BAR_dom_sf"/>
</dbReference>
<dbReference type="Pfam" id="PF21532">
    <property type="entry name" value="Bin2_C"/>
    <property type="match status" value="1"/>
</dbReference>
<evidence type="ECO:0000256" key="5">
    <source>
        <dbReference type="SAM" id="Coils"/>
    </source>
</evidence>
<dbReference type="InterPro" id="IPR048886">
    <property type="entry name" value="Bin2_C"/>
</dbReference>
<dbReference type="InterPro" id="IPR001452">
    <property type="entry name" value="SH3_domain"/>
</dbReference>
<evidence type="ECO:0000256" key="1">
    <source>
        <dbReference type="ARBA" id="ARBA00004496"/>
    </source>
</evidence>
<dbReference type="InterPro" id="IPR003005">
    <property type="entry name" value="Amphiphysin"/>
</dbReference>
<keyword evidence="10" id="KW-1185">Reference proteome</keyword>
<gene>
    <name evidence="9" type="ORF">JD844_010923</name>
</gene>
<keyword evidence="2 4" id="KW-0728">SH3 domain</keyword>
<dbReference type="Gene3D" id="1.20.1270.60">
    <property type="entry name" value="Arfaptin homology (AH) domain/BAR domain"/>
    <property type="match status" value="1"/>
</dbReference>
<dbReference type="SMART" id="SM00721">
    <property type="entry name" value="BAR"/>
    <property type="match status" value="1"/>
</dbReference>
<dbReference type="Gene3D" id="2.30.30.40">
    <property type="entry name" value="SH3 Domains"/>
    <property type="match status" value="1"/>
</dbReference>
<feature type="domain" description="BAR" evidence="8">
    <location>
        <begin position="39"/>
        <end position="259"/>
    </location>
</feature>
<dbReference type="Pfam" id="PF03114">
    <property type="entry name" value="BAR"/>
    <property type="match status" value="1"/>
</dbReference>
<organism evidence="9 10">
    <name type="scientific">Phrynosoma platyrhinos</name>
    <name type="common">Desert horned lizard</name>
    <dbReference type="NCBI Taxonomy" id="52577"/>
    <lineage>
        <taxon>Eukaryota</taxon>
        <taxon>Metazoa</taxon>
        <taxon>Chordata</taxon>
        <taxon>Craniata</taxon>
        <taxon>Vertebrata</taxon>
        <taxon>Euteleostomi</taxon>
        <taxon>Lepidosauria</taxon>
        <taxon>Squamata</taxon>
        <taxon>Bifurcata</taxon>
        <taxon>Unidentata</taxon>
        <taxon>Episquamata</taxon>
        <taxon>Toxicofera</taxon>
        <taxon>Iguania</taxon>
        <taxon>Phrynosomatidae</taxon>
        <taxon>Phrynosomatinae</taxon>
        <taxon>Phrynosoma</taxon>
    </lineage>
</organism>
<evidence type="ECO:0000256" key="4">
    <source>
        <dbReference type="PROSITE-ProRule" id="PRU00192"/>
    </source>
</evidence>
<feature type="compositionally biased region" description="Low complexity" evidence="6">
    <location>
        <begin position="276"/>
        <end position="289"/>
    </location>
</feature>
<keyword evidence="5" id="KW-0175">Coiled coil</keyword>
<feature type="coiled-coil region" evidence="5">
    <location>
        <begin position="167"/>
        <end position="201"/>
    </location>
</feature>
<dbReference type="EMBL" id="JAIPUX010000439">
    <property type="protein sequence ID" value="KAH0629098.1"/>
    <property type="molecule type" value="Genomic_DNA"/>
</dbReference>
<feature type="region of interest" description="Disordered" evidence="6">
    <location>
        <begin position="401"/>
        <end position="501"/>
    </location>
</feature>
<name>A0ABQ7THJ7_PHRPL</name>
<dbReference type="PRINTS" id="PR01251">
    <property type="entry name" value="AMPHIPHYSIN"/>
</dbReference>
<evidence type="ECO:0000256" key="2">
    <source>
        <dbReference type="ARBA" id="ARBA00022443"/>
    </source>
</evidence>
<evidence type="ECO:0000259" key="7">
    <source>
        <dbReference type="PROSITE" id="PS50002"/>
    </source>
</evidence>
<feature type="compositionally biased region" description="Polar residues" evidence="6">
    <location>
        <begin position="294"/>
        <end position="307"/>
    </location>
</feature>
<proteinExistence type="predicted"/>
<accession>A0ABQ7THJ7</accession>
<feature type="region of interest" description="Disordered" evidence="6">
    <location>
        <begin position="274"/>
        <end position="338"/>
    </location>
</feature>
<feature type="compositionally biased region" description="Polar residues" evidence="6">
    <location>
        <begin position="450"/>
        <end position="492"/>
    </location>
</feature>
<protein>
    <recommendedName>
        <fullName evidence="11">Bridging integrator 2</fullName>
    </recommendedName>
</protein>
<comment type="subcellular location">
    <subcellularLocation>
        <location evidence="1">Cytoplasm</location>
    </subcellularLocation>
</comment>
<dbReference type="PROSITE" id="PS51021">
    <property type="entry name" value="BAR"/>
    <property type="match status" value="1"/>
</dbReference>
<comment type="caution">
    <text evidence="9">The sequence shown here is derived from an EMBL/GenBank/DDBJ whole genome shotgun (WGS) entry which is preliminary data.</text>
</comment>
<evidence type="ECO:0000256" key="3">
    <source>
        <dbReference type="ARBA" id="ARBA00022490"/>
    </source>
</evidence>
<evidence type="ECO:0008006" key="11">
    <source>
        <dbReference type="Google" id="ProtNLM"/>
    </source>
</evidence>
<dbReference type="PANTHER" id="PTHR46514">
    <property type="entry name" value="AMPHIPHYSIN"/>
    <property type="match status" value="1"/>
</dbReference>
<keyword evidence="3" id="KW-0963">Cytoplasm</keyword>
<evidence type="ECO:0000313" key="9">
    <source>
        <dbReference type="EMBL" id="KAH0629098.1"/>
    </source>
</evidence>
<feature type="compositionally biased region" description="Basic and acidic residues" evidence="6">
    <location>
        <begin position="426"/>
        <end position="441"/>
    </location>
</feature>
<dbReference type="SUPFAM" id="SSF103657">
    <property type="entry name" value="BAR/IMD domain-like"/>
    <property type="match status" value="1"/>
</dbReference>
<feature type="region of interest" description="Disordered" evidence="6">
    <location>
        <begin position="521"/>
        <end position="568"/>
    </location>
</feature>
<reference evidence="9 10" key="1">
    <citation type="journal article" date="2022" name="Gigascience">
        <title>A chromosome-level genome assembly and annotation of the desert horned lizard, Phrynosoma platyrhinos, provides insight into chromosomal rearrangements among reptiles.</title>
        <authorList>
            <person name="Koochekian N."/>
            <person name="Ascanio A."/>
            <person name="Farleigh K."/>
            <person name="Card D.C."/>
            <person name="Schield D.R."/>
            <person name="Castoe T.A."/>
            <person name="Jezkova T."/>
        </authorList>
    </citation>
    <scope>NUCLEOTIDE SEQUENCE [LARGE SCALE GENOMIC DNA]</scope>
    <source>
        <strain evidence="9">NK-2021</strain>
    </source>
</reference>
<dbReference type="SUPFAM" id="SSF50044">
    <property type="entry name" value="SH3-domain"/>
    <property type="match status" value="1"/>
</dbReference>
<dbReference type="InterPro" id="IPR036028">
    <property type="entry name" value="SH3-like_dom_sf"/>
</dbReference>
<evidence type="ECO:0000256" key="6">
    <source>
        <dbReference type="SAM" id="MobiDB-lite"/>
    </source>
</evidence>
<dbReference type="InterPro" id="IPR004148">
    <property type="entry name" value="BAR_dom"/>
</dbReference>
<dbReference type="SMART" id="SM00326">
    <property type="entry name" value="SH3"/>
    <property type="match status" value="1"/>
</dbReference>
<evidence type="ECO:0000313" key="10">
    <source>
        <dbReference type="Proteomes" id="UP000826234"/>
    </source>
</evidence>
<dbReference type="PROSITE" id="PS50002">
    <property type="entry name" value="SH3"/>
    <property type="match status" value="1"/>
</dbReference>
<feature type="compositionally biased region" description="Polar residues" evidence="6">
    <location>
        <begin position="556"/>
        <end position="568"/>
    </location>
</feature>
<dbReference type="Proteomes" id="UP000826234">
    <property type="component" value="Unassembled WGS sequence"/>
</dbReference>
<dbReference type="PANTHER" id="PTHR46514:SF1">
    <property type="entry name" value="BRIDGING INTEGRATOR 2"/>
    <property type="match status" value="1"/>
</dbReference>